<gene>
    <name evidence="2" type="ORF">VNO78_02809</name>
</gene>
<dbReference type="PANTHER" id="PTHR33167">
    <property type="entry name" value="TRANSCRIPTION FACTOR, PUTATIVE (DUF863)-RELATED"/>
    <property type="match status" value="1"/>
</dbReference>
<evidence type="ECO:0000313" key="3">
    <source>
        <dbReference type="Proteomes" id="UP001386955"/>
    </source>
</evidence>
<dbReference type="PANTHER" id="PTHR33167:SF18">
    <property type="entry name" value="GB|AAF67766.1"/>
    <property type="match status" value="1"/>
</dbReference>
<feature type="region of interest" description="Disordered" evidence="1">
    <location>
        <begin position="663"/>
        <end position="687"/>
    </location>
</feature>
<dbReference type="Proteomes" id="UP001386955">
    <property type="component" value="Unassembled WGS sequence"/>
</dbReference>
<sequence>MALLGMSANRQCNGYFPGYHSPRDLVFDAEGSTWTSSNGNTERENDCYHLGSLPLSSTCQLSGYNKELLKQTILKHEAIFRDQINELHRIYQKQRELMDEIKRIELHNHGLRLETSSSSCSLYYSQNLPWLTSQSSVLNAEGIQLPLASMQEKSQQLCSTLLPAPAPPPMAIKESFKHPKLSGLAYRKVGKKILDLQLPADEYIDSEGESSGDERVIKDTTLSTYTLNGISKVVHVTVEKPYGTNSNDFADLNLPFKLEETGEKSDDFGASIPHRNHTFHDMPWRMTPGSHILPNDVIHNLKRKQDHKAYPDPSLPNRWEKHGWLPSGTHAGQNGGDLESLTKYNDMENQSVSIDSISKKLKQVNYYPCFHSTRQIVPGSRTENPAGTHDLAIGSWLGPSYASCISAPHKLVSESDMKSSGISPSKSTTSGPNVHCQNYLLNRSFCSRSNLLDLPPISTDDLNNCNNSGSSSADHELRKYVKESEYVGSHKSINLNIMPAGCSDTTAAAFQSIQIAGEEDKFQDSRFPWLKAKPVPKGKLNEESQTSTHVDSFLLNSHKSGCVHSDLMVEKSDLCTDKILAFDLNGKPQTSKVFQSLSRNHWIEEIKKISVVNSTSDSDPDMAEQVPSSEHFTKNEKKHKHLGGILDLNSYMNEDETMPIDIDLQAPTSPENKECSPPRGESDENPLEMPLQLAGLGQEQELEDLEAREEKARIAAEALVSISEAEAYNGLQMTTCPSSESSVSSSLQWFAGIVSTIVNHSECKVKEDFNCTIKDLEDFLPADFDYFEFMSLNLSETKGLDYCCWKSGQDELEGGSTSPTQPRKCRTNRRRRGNDFQSEILPSLASLSRYEVTEDLQTIGGLLEAARKTHSATGCHKSAGRNVLAKGKRRSCASTSNITDLLLDLNQLNINTEIAIEKMGFISWGKICRKPRGKRFPSSKPHFIFSQVHN</sequence>
<dbReference type="Pfam" id="PF05904">
    <property type="entry name" value="DUF863"/>
    <property type="match status" value="2"/>
</dbReference>
<feature type="compositionally biased region" description="Basic and acidic residues" evidence="1">
    <location>
        <begin position="671"/>
        <end position="682"/>
    </location>
</feature>
<organism evidence="2 3">
    <name type="scientific">Psophocarpus tetragonolobus</name>
    <name type="common">Winged bean</name>
    <name type="synonym">Dolichos tetragonolobus</name>
    <dbReference type="NCBI Taxonomy" id="3891"/>
    <lineage>
        <taxon>Eukaryota</taxon>
        <taxon>Viridiplantae</taxon>
        <taxon>Streptophyta</taxon>
        <taxon>Embryophyta</taxon>
        <taxon>Tracheophyta</taxon>
        <taxon>Spermatophyta</taxon>
        <taxon>Magnoliopsida</taxon>
        <taxon>eudicotyledons</taxon>
        <taxon>Gunneridae</taxon>
        <taxon>Pentapetalae</taxon>
        <taxon>rosids</taxon>
        <taxon>fabids</taxon>
        <taxon>Fabales</taxon>
        <taxon>Fabaceae</taxon>
        <taxon>Papilionoideae</taxon>
        <taxon>50 kb inversion clade</taxon>
        <taxon>NPAAA clade</taxon>
        <taxon>indigoferoid/millettioid clade</taxon>
        <taxon>Phaseoleae</taxon>
        <taxon>Psophocarpus</taxon>
    </lineage>
</organism>
<evidence type="ECO:0000313" key="2">
    <source>
        <dbReference type="EMBL" id="KAK7411376.1"/>
    </source>
</evidence>
<feature type="region of interest" description="Disordered" evidence="1">
    <location>
        <begin position="810"/>
        <end position="831"/>
    </location>
</feature>
<reference evidence="2 3" key="1">
    <citation type="submission" date="2024-01" db="EMBL/GenBank/DDBJ databases">
        <title>The genomes of 5 underutilized Papilionoideae crops provide insights into root nodulation and disease resistanc.</title>
        <authorList>
            <person name="Jiang F."/>
        </authorList>
    </citation>
    <scope>NUCLEOTIDE SEQUENCE [LARGE SCALE GENOMIC DNA]</scope>
    <source>
        <strain evidence="2">DUOXIRENSHENG_FW03</strain>
        <tissue evidence="2">Leaves</tissue>
    </source>
</reference>
<comment type="caution">
    <text evidence="2">The sequence shown here is derived from an EMBL/GenBank/DDBJ whole genome shotgun (WGS) entry which is preliminary data.</text>
</comment>
<proteinExistence type="predicted"/>
<name>A0AAN9XVC8_PSOTE</name>
<protein>
    <submittedName>
        <fullName evidence="2">Uncharacterized protein</fullName>
    </submittedName>
</protein>
<feature type="region of interest" description="Disordered" evidence="1">
    <location>
        <begin position="614"/>
        <end position="636"/>
    </location>
</feature>
<dbReference type="EMBL" id="JAYMYS010000001">
    <property type="protein sequence ID" value="KAK7411376.1"/>
    <property type="molecule type" value="Genomic_DNA"/>
</dbReference>
<keyword evidence="3" id="KW-1185">Reference proteome</keyword>
<dbReference type="AlphaFoldDB" id="A0AAN9XVC8"/>
<dbReference type="InterPro" id="IPR008581">
    <property type="entry name" value="DUF863_pln"/>
</dbReference>
<evidence type="ECO:0000256" key="1">
    <source>
        <dbReference type="SAM" id="MobiDB-lite"/>
    </source>
</evidence>
<accession>A0AAN9XVC8</accession>